<accession>A0AC60QBH9</accession>
<sequence>MQKLHKDLQLSSPEFKALHFKDPCHLLNNVLDDGLKTDSFVVVHDFVVHFPALLKSSRELRRKFGLVCTSMGMKIKCLSTVSPSRWVSFHEALEDILDYWRAILSFFRSDDAKGKKCEKLKALVSSPDDVHDLLIKLKFLKTNSSTVLSIIKELEAESTLVYEVYPILGAQDAMAAEGADNLSAVLYKKDDLRLEQRPIPEPGDNDVQIRVHSVGICGSDVHYWVHGNIGNFVVREPMVLGHETSGTSLQSDRVAIEPGVPCRHCEFCKTGRYNLCPDVFFCATPPDHGTLTRYYTHPADFCFKLPDHVSFEEGALLEPLSVGVHACRRSHLSLGQTVLICGAGPIGLVCLLTAQAMGASKVVITDIVDNRLERAVQLGASSAINVAAKSVDDIKREIVNALGDLPDVTIECTGAEASIQIGMLGTKSGGTLVLVGLGPSEVKVPLVDAAVREIDIRGIFRYANCYPTALAMVASGKVDVRPLVTHRFRLESAADAFRVAKTGEGGAIKVMIQCNN</sequence>
<protein>
    <submittedName>
        <fullName evidence="1">Uncharacterized protein</fullName>
    </submittedName>
</protein>
<comment type="caution">
    <text evidence="1">The sequence shown here is derived from an EMBL/GenBank/DDBJ whole genome shotgun (WGS) entry which is preliminary data.</text>
</comment>
<keyword evidence="2" id="KW-1185">Reference proteome</keyword>
<dbReference type="Proteomes" id="UP000805193">
    <property type="component" value="Unassembled WGS sequence"/>
</dbReference>
<evidence type="ECO:0000313" key="1">
    <source>
        <dbReference type="EMBL" id="KAG0431416.1"/>
    </source>
</evidence>
<evidence type="ECO:0000313" key="2">
    <source>
        <dbReference type="Proteomes" id="UP000805193"/>
    </source>
</evidence>
<name>A0AC60QBH9_IXOPE</name>
<proteinExistence type="predicted"/>
<dbReference type="EMBL" id="JABSTQ010009224">
    <property type="protein sequence ID" value="KAG0431416.1"/>
    <property type="molecule type" value="Genomic_DNA"/>
</dbReference>
<gene>
    <name evidence="1" type="ORF">HPB47_021799</name>
</gene>
<reference evidence="1 2" key="1">
    <citation type="journal article" date="2020" name="Cell">
        <title>Large-Scale Comparative Analyses of Tick Genomes Elucidate Their Genetic Diversity and Vector Capacities.</title>
        <authorList>
            <consortium name="Tick Genome and Microbiome Consortium (TIGMIC)"/>
            <person name="Jia N."/>
            <person name="Wang J."/>
            <person name="Shi W."/>
            <person name="Du L."/>
            <person name="Sun Y."/>
            <person name="Zhan W."/>
            <person name="Jiang J.F."/>
            <person name="Wang Q."/>
            <person name="Zhang B."/>
            <person name="Ji P."/>
            <person name="Bell-Sakyi L."/>
            <person name="Cui X.M."/>
            <person name="Yuan T.T."/>
            <person name="Jiang B.G."/>
            <person name="Yang W.F."/>
            <person name="Lam T.T."/>
            <person name="Chang Q.C."/>
            <person name="Ding S.J."/>
            <person name="Wang X.J."/>
            <person name="Zhu J.G."/>
            <person name="Ruan X.D."/>
            <person name="Zhao L."/>
            <person name="Wei J.T."/>
            <person name="Ye R.Z."/>
            <person name="Que T.C."/>
            <person name="Du C.H."/>
            <person name="Zhou Y.H."/>
            <person name="Cheng J.X."/>
            <person name="Dai P.F."/>
            <person name="Guo W.B."/>
            <person name="Han X.H."/>
            <person name="Huang E.J."/>
            <person name="Li L.F."/>
            <person name="Wei W."/>
            <person name="Gao Y.C."/>
            <person name="Liu J.Z."/>
            <person name="Shao H.Z."/>
            <person name="Wang X."/>
            <person name="Wang C.C."/>
            <person name="Yang T.C."/>
            <person name="Huo Q.B."/>
            <person name="Li W."/>
            <person name="Chen H.Y."/>
            <person name="Chen S.E."/>
            <person name="Zhou L.G."/>
            <person name="Ni X.B."/>
            <person name="Tian J.H."/>
            <person name="Sheng Y."/>
            <person name="Liu T."/>
            <person name="Pan Y.S."/>
            <person name="Xia L.Y."/>
            <person name="Li J."/>
            <person name="Zhao F."/>
            <person name="Cao W.C."/>
        </authorList>
    </citation>
    <scope>NUCLEOTIDE SEQUENCE [LARGE SCALE GENOMIC DNA]</scope>
    <source>
        <strain evidence="1">Iper-2018</strain>
    </source>
</reference>
<organism evidence="1 2">
    <name type="scientific">Ixodes persulcatus</name>
    <name type="common">Taiga tick</name>
    <dbReference type="NCBI Taxonomy" id="34615"/>
    <lineage>
        <taxon>Eukaryota</taxon>
        <taxon>Metazoa</taxon>
        <taxon>Ecdysozoa</taxon>
        <taxon>Arthropoda</taxon>
        <taxon>Chelicerata</taxon>
        <taxon>Arachnida</taxon>
        <taxon>Acari</taxon>
        <taxon>Parasitiformes</taxon>
        <taxon>Ixodida</taxon>
        <taxon>Ixodoidea</taxon>
        <taxon>Ixodidae</taxon>
        <taxon>Ixodinae</taxon>
        <taxon>Ixodes</taxon>
    </lineage>
</organism>